<keyword evidence="3" id="KW-1185">Reference proteome</keyword>
<protein>
    <submittedName>
        <fullName evidence="2">Uncharacterized protein</fullName>
    </submittedName>
</protein>
<feature type="transmembrane region" description="Helical" evidence="1">
    <location>
        <begin position="74"/>
        <end position="93"/>
    </location>
</feature>
<keyword evidence="1" id="KW-0472">Membrane</keyword>
<gene>
    <name evidence="2" type="ORF">NFRAN_0184</name>
</gene>
<proteinExistence type="predicted"/>
<name>A0A484I4B7_9ARCH</name>
<accession>A0A484I4B7</accession>
<dbReference type="KEGG" id="nfn:NFRAN_0184"/>
<keyword evidence="1" id="KW-0812">Transmembrane</keyword>
<evidence type="ECO:0000313" key="3">
    <source>
        <dbReference type="Proteomes" id="UP000294299"/>
    </source>
</evidence>
<evidence type="ECO:0000313" key="2">
    <source>
        <dbReference type="EMBL" id="VFJ12505.1"/>
    </source>
</evidence>
<dbReference type="AlphaFoldDB" id="A0A484I4B7"/>
<evidence type="ECO:0000256" key="1">
    <source>
        <dbReference type="SAM" id="Phobius"/>
    </source>
</evidence>
<dbReference type="EMBL" id="LR216287">
    <property type="protein sequence ID" value="VFJ12505.1"/>
    <property type="molecule type" value="Genomic_DNA"/>
</dbReference>
<reference evidence="2 3" key="1">
    <citation type="submission" date="2019-02" db="EMBL/GenBank/DDBJ databases">
        <authorList>
            <person name="Lehtovirta-Morley E L."/>
        </authorList>
    </citation>
    <scope>NUCLEOTIDE SEQUENCE [LARGE SCALE GENOMIC DNA]</scope>
    <source>
        <strain evidence="2">NFRAN1</strain>
    </source>
</reference>
<dbReference type="Proteomes" id="UP000294299">
    <property type="component" value="Chromosome NFRAN"/>
</dbReference>
<keyword evidence="1" id="KW-1133">Transmembrane helix</keyword>
<organism evidence="2 3">
    <name type="scientific">Candidatus Nitrosocosmicus franklandianus</name>
    <dbReference type="NCBI Taxonomy" id="1798806"/>
    <lineage>
        <taxon>Archaea</taxon>
        <taxon>Nitrososphaerota</taxon>
        <taxon>Nitrososphaeria</taxon>
        <taxon>Nitrososphaerales</taxon>
        <taxon>Nitrososphaeraceae</taxon>
        <taxon>Candidatus Nitrosocosmicus</taxon>
    </lineage>
</organism>
<sequence length="106" mass="12685">MKNCVLVVSRIMITNKFQYLITRKHELECWNLVMAHRCDSFQIPSTMRSYELYVNLNVVANNARRKPEMVYVDYFIFMKPVLILSYNAVFLQFSKVVLKFRIILLI</sequence>